<proteinExistence type="predicted"/>
<dbReference type="Proteomes" id="UP000000771">
    <property type="component" value="Chromosome"/>
</dbReference>
<sequence length="163" mass="18512">MGRRLLEVVGLRRFVPLWDRFWRYAAGSAATAVLSQLVLLVVYSLWHLLDARDAAIVATLVGIPPSYWLNRSWAWRRRDRSSLAREVLPYVAMSLTSLIVSTWAVDVAHAHALALGASRLDQDIVVQGTYFASFVVLWFAKFAFMHLALFGRSRSDLHAEQIR</sequence>
<dbReference type="AlphaFoldDB" id="C7LYZ7"/>
<comment type="subcellular location">
    <subcellularLocation>
        <location evidence="1">Membrane</location>
        <topology evidence="1">Multi-pass membrane protein</topology>
    </subcellularLocation>
</comment>
<evidence type="ECO:0000256" key="4">
    <source>
        <dbReference type="ARBA" id="ARBA00023136"/>
    </source>
</evidence>
<reference evidence="7 8" key="1">
    <citation type="journal article" date="2009" name="Stand. Genomic Sci.">
        <title>Complete genome sequence of Acidimicrobium ferrooxidans type strain (ICP).</title>
        <authorList>
            <person name="Clum A."/>
            <person name="Nolan M."/>
            <person name="Lang E."/>
            <person name="Glavina Del Rio T."/>
            <person name="Tice H."/>
            <person name="Copeland A."/>
            <person name="Cheng J.F."/>
            <person name="Lucas S."/>
            <person name="Chen F."/>
            <person name="Bruce D."/>
            <person name="Goodwin L."/>
            <person name="Pitluck S."/>
            <person name="Ivanova N."/>
            <person name="Mavrommatis K."/>
            <person name="Mikhailova N."/>
            <person name="Pati A."/>
            <person name="Chen A."/>
            <person name="Palaniappan K."/>
            <person name="Goker M."/>
            <person name="Spring S."/>
            <person name="Land M."/>
            <person name="Hauser L."/>
            <person name="Chang Y.J."/>
            <person name="Jeffries C.C."/>
            <person name="Chain P."/>
            <person name="Bristow J."/>
            <person name="Eisen J.A."/>
            <person name="Markowitz V."/>
            <person name="Hugenholtz P."/>
            <person name="Kyrpides N.C."/>
            <person name="Klenk H.P."/>
            <person name="Lapidus A."/>
        </authorList>
    </citation>
    <scope>NUCLEOTIDE SEQUENCE [LARGE SCALE GENOMIC DNA]</scope>
    <source>
        <strain evidence="8">DSM 10331 / JCM 15462 / NBRC 103882 / ICP</strain>
    </source>
</reference>
<feature type="transmembrane region" description="Helical" evidence="5">
    <location>
        <begin position="21"/>
        <end position="45"/>
    </location>
</feature>
<accession>C7LYZ7</accession>
<evidence type="ECO:0000313" key="7">
    <source>
        <dbReference type="EMBL" id="ACU53955.1"/>
    </source>
</evidence>
<dbReference type="EMBL" id="CP001631">
    <property type="protein sequence ID" value="ACU53955.1"/>
    <property type="molecule type" value="Genomic_DNA"/>
</dbReference>
<organism evidence="7 8">
    <name type="scientific">Acidimicrobium ferrooxidans (strain DSM 10331 / JCM 15462 / NBRC 103882 / ICP)</name>
    <dbReference type="NCBI Taxonomy" id="525909"/>
    <lineage>
        <taxon>Bacteria</taxon>
        <taxon>Bacillati</taxon>
        <taxon>Actinomycetota</taxon>
        <taxon>Acidimicrobiia</taxon>
        <taxon>Acidimicrobiales</taxon>
        <taxon>Acidimicrobiaceae</taxon>
        <taxon>Acidimicrobium</taxon>
    </lineage>
</organism>
<dbReference type="GO" id="GO:0016020">
    <property type="term" value="C:membrane"/>
    <property type="evidence" value="ECO:0007669"/>
    <property type="project" value="UniProtKB-SubCell"/>
</dbReference>
<name>C7LYZ7_ACIFD</name>
<dbReference type="STRING" id="525909.Afer_1017"/>
<evidence type="ECO:0000313" key="8">
    <source>
        <dbReference type="Proteomes" id="UP000000771"/>
    </source>
</evidence>
<keyword evidence="4 5" id="KW-0472">Membrane</keyword>
<evidence type="ECO:0000259" key="6">
    <source>
        <dbReference type="Pfam" id="PF04138"/>
    </source>
</evidence>
<dbReference type="InterPro" id="IPR007267">
    <property type="entry name" value="GtrA_DPMS_TM"/>
</dbReference>
<feature type="domain" description="GtrA/DPMS transmembrane" evidence="6">
    <location>
        <begin position="39"/>
        <end position="114"/>
    </location>
</feature>
<gene>
    <name evidence="7" type="ordered locus">Afer_1017</name>
</gene>
<feature type="transmembrane region" description="Helical" evidence="5">
    <location>
        <begin position="130"/>
        <end position="150"/>
    </location>
</feature>
<evidence type="ECO:0000256" key="5">
    <source>
        <dbReference type="SAM" id="Phobius"/>
    </source>
</evidence>
<evidence type="ECO:0000256" key="1">
    <source>
        <dbReference type="ARBA" id="ARBA00004141"/>
    </source>
</evidence>
<keyword evidence="2 5" id="KW-0812">Transmembrane</keyword>
<keyword evidence="8" id="KW-1185">Reference proteome</keyword>
<feature type="transmembrane region" description="Helical" evidence="5">
    <location>
        <begin position="90"/>
        <end position="110"/>
    </location>
</feature>
<dbReference type="eggNOG" id="COG2246">
    <property type="taxonomic scope" value="Bacteria"/>
</dbReference>
<dbReference type="KEGG" id="afo:Afer_1017"/>
<feature type="transmembrane region" description="Helical" evidence="5">
    <location>
        <begin position="51"/>
        <end position="69"/>
    </location>
</feature>
<dbReference type="HOGENOM" id="CLU_1623606_0_0_11"/>
<evidence type="ECO:0000256" key="2">
    <source>
        <dbReference type="ARBA" id="ARBA00022692"/>
    </source>
</evidence>
<dbReference type="GO" id="GO:0000271">
    <property type="term" value="P:polysaccharide biosynthetic process"/>
    <property type="evidence" value="ECO:0007669"/>
    <property type="project" value="InterPro"/>
</dbReference>
<keyword evidence="3 5" id="KW-1133">Transmembrane helix</keyword>
<protein>
    <recommendedName>
        <fullName evidence="6">GtrA/DPMS transmembrane domain-containing protein</fullName>
    </recommendedName>
</protein>
<evidence type="ECO:0000256" key="3">
    <source>
        <dbReference type="ARBA" id="ARBA00022989"/>
    </source>
</evidence>
<dbReference type="Pfam" id="PF04138">
    <property type="entry name" value="GtrA_DPMS_TM"/>
    <property type="match status" value="1"/>
</dbReference>